<dbReference type="InterPro" id="IPR034660">
    <property type="entry name" value="DinB/YfiT-like"/>
</dbReference>
<proteinExistence type="predicted"/>
<dbReference type="InterPro" id="IPR007061">
    <property type="entry name" value="MST-like"/>
</dbReference>
<evidence type="ECO:0000313" key="1">
    <source>
        <dbReference type="EMBL" id="AII05003.1"/>
    </source>
</evidence>
<evidence type="ECO:0000313" key="2">
    <source>
        <dbReference type="Proteomes" id="UP000028488"/>
    </source>
</evidence>
<sequence>MTETPRTQNPISDERGLLLLMLDNQRTAFRNALSGLTEEQARSVPSASEMSLASLLKHVIDGEEAMTSRITGAPRGVGDDPVAAWMAAWNVTEDETVDALLARFDDARRATEAAVAAETDLDRDVNLPADVAQWMASGVVFTVRYMLLHQIEELARHAGHADIIRQSLDGARADTLAGGGSWS</sequence>
<evidence type="ECO:0008006" key="3">
    <source>
        <dbReference type="Google" id="ProtNLM"/>
    </source>
</evidence>
<dbReference type="eggNOG" id="COG2318">
    <property type="taxonomic scope" value="Bacteria"/>
</dbReference>
<dbReference type="SUPFAM" id="SSF109854">
    <property type="entry name" value="DinB/YfiT-like putative metalloenzymes"/>
    <property type="match status" value="1"/>
</dbReference>
<dbReference type="EMBL" id="CP008947">
    <property type="protein sequence ID" value="AII05003.1"/>
    <property type="molecule type" value="Genomic_DNA"/>
</dbReference>
<dbReference type="RefSeq" id="WP_128639172.1">
    <property type="nucleotide sequence ID" value="NZ_CP008947.1"/>
</dbReference>
<reference evidence="1 2" key="1">
    <citation type="submission" date="2014-07" db="EMBL/GenBank/DDBJ databases">
        <title>Genome Sequence of Rhodococcus opacus Strain R7, a Biodegrader of Mono- and Polycyclic Aromatic Hydrocarbons.</title>
        <authorList>
            <person name="Di Gennaro P."/>
            <person name="Zampolli J."/>
            <person name="Presti I."/>
            <person name="Cappelletti M."/>
            <person name="D'Ursi P."/>
            <person name="Orro A."/>
            <person name="Mezzelani A."/>
            <person name="Milanesi L."/>
        </authorList>
    </citation>
    <scope>NUCLEOTIDE SEQUENCE [LARGE SCALE GENOMIC DNA]</scope>
    <source>
        <strain evidence="1 2">R7</strain>
    </source>
</reference>
<dbReference type="Pfam" id="PF04978">
    <property type="entry name" value="MST"/>
    <property type="match status" value="1"/>
</dbReference>
<dbReference type="Proteomes" id="UP000028488">
    <property type="component" value="Chromosome"/>
</dbReference>
<dbReference type="Gene3D" id="1.20.120.450">
    <property type="entry name" value="dinb family like domain"/>
    <property type="match status" value="1"/>
</dbReference>
<dbReference type="AlphaFoldDB" id="A0A076EIS2"/>
<organism evidence="1 2">
    <name type="scientific">Rhodococcus opacus</name>
    <name type="common">Nocardia opaca</name>
    <dbReference type="NCBI Taxonomy" id="37919"/>
    <lineage>
        <taxon>Bacteria</taxon>
        <taxon>Bacillati</taxon>
        <taxon>Actinomycetota</taxon>
        <taxon>Actinomycetes</taxon>
        <taxon>Mycobacteriales</taxon>
        <taxon>Nocardiaceae</taxon>
        <taxon>Rhodococcus</taxon>
    </lineage>
</organism>
<accession>A0A076EIS2</accession>
<protein>
    <recommendedName>
        <fullName evidence="3">DinB family protein</fullName>
    </recommendedName>
</protein>
<name>A0A076EIS2_RHOOP</name>
<gene>
    <name evidence="1" type="ORF">EP51_10435</name>
</gene>